<evidence type="ECO:0000313" key="16">
    <source>
        <dbReference type="EMBL" id="KAF2857036.1"/>
    </source>
</evidence>
<evidence type="ECO:0000256" key="7">
    <source>
        <dbReference type="ARBA" id="ARBA00022771"/>
    </source>
</evidence>
<dbReference type="EC" id="2.3.2.27" evidence="3"/>
<dbReference type="CDD" id="cd04813">
    <property type="entry name" value="PA_1"/>
    <property type="match status" value="1"/>
</dbReference>
<evidence type="ECO:0000256" key="9">
    <source>
        <dbReference type="ARBA" id="ARBA00022833"/>
    </source>
</evidence>
<dbReference type="GO" id="GO:0006511">
    <property type="term" value="P:ubiquitin-dependent protein catabolic process"/>
    <property type="evidence" value="ECO:0007669"/>
    <property type="project" value="TreeGrafter"/>
</dbReference>
<keyword evidence="4" id="KW-0808">Transferase</keyword>
<organism evidence="16 17">
    <name type="scientific">Plenodomus tracheiphilus IPT5</name>
    <dbReference type="NCBI Taxonomy" id="1408161"/>
    <lineage>
        <taxon>Eukaryota</taxon>
        <taxon>Fungi</taxon>
        <taxon>Dikarya</taxon>
        <taxon>Ascomycota</taxon>
        <taxon>Pezizomycotina</taxon>
        <taxon>Dothideomycetes</taxon>
        <taxon>Pleosporomycetidae</taxon>
        <taxon>Pleosporales</taxon>
        <taxon>Pleosporineae</taxon>
        <taxon>Leptosphaeriaceae</taxon>
        <taxon>Plenodomus</taxon>
    </lineage>
</organism>
<feature type="compositionally biased region" description="Low complexity" evidence="13">
    <location>
        <begin position="586"/>
        <end position="600"/>
    </location>
</feature>
<dbReference type="AlphaFoldDB" id="A0A6A7BNM6"/>
<dbReference type="InterPro" id="IPR003137">
    <property type="entry name" value="PA_domain"/>
</dbReference>
<keyword evidence="11 14" id="KW-0472">Membrane</keyword>
<evidence type="ECO:0000256" key="4">
    <source>
        <dbReference type="ARBA" id="ARBA00022679"/>
    </source>
</evidence>
<proteinExistence type="predicted"/>
<protein>
    <recommendedName>
        <fullName evidence="3">RING-type E3 ubiquitin transferase</fullName>
        <ecNumber evidence="3">2.3.2.27</ecNumber>
    </recommendedName>
</protein>
<dbReference type="PROSITE" id="PS50089">
    <property type="entry name" value="ZF_RING_2"/>
    <property type="match status" value="1"/>
</dbReference>
<dbReference type="PANTHER" id="PTHR45977">
    <property type="entry name" value="TARGET OF ERK KINASE MPK-1"/>
    <property type="match status" value="1"/>
</dbReference>
<dbReference type="Proteomes" id="UP000799423">
    <property type="component" value="Unassembled WGS sequence"/>
</dbReference>
<evidence type="ECO:0000256" key="8">
    <source>
        <dbReference type="ARBA" id="ARBA00022786"/>
    </source>
</evidence>
<dbReference type="GO" id="GO:0016020">
    <property type="term" value="C:membrane"/>
    <property type="evidence" value="ECO:0007669"/>
    <property type="project" value="UniProtKB-SubCell"/>
</dbReference>
<gene>
    <name evidence="16" type="ORF">T440DRAFT_513010</name>
</gene>
<feature type="region of interest" description="Disordered" evidence="13">
    <location>
        <begin position="582"/>
        <end position="640"/>
    </location>
</feature>
<comment type="subcellular location">
    <subcellularLocation>
        <location evidence="2">Membrane</location>
        <topology evidence="2">Multi-pass membrane protein</topology>
    </subcellularLocation>
</comment>
<dbReference type="PANTHER" id="PTHR45977:SF4">
    <property type="entry name" value="RING-TYPE DOMAIN-CONTAINING PROTEIN"/>
    <property type="match status" value="1"/>
</dbReference>
<dbReference type="GO" id="GO:0008270">
    <property type="term" value="F:zinc ion binding"/>
    <property type="evidence" value="ECO:0007669"/>
    <property type="project" value="UniProtKB-KW"/>
</dbReference>
<evidence type="ECO:0000256" key="10">
    <source>
        <dbReference type="ARBA" id="ARBA00022989"/>
    </source>
</evidence>
<keyword evidence="7 12" id="KW-0863">Zinc-finger</keyword>
<dbReference type="InterPro" id="IPR013083">
    <property type="entry name" value="Znf_RING/FYVE/PHD"/>
</dbReference>
<feature type="compositionally biased region" description="Polar residues" evidence="13">
    <location>
        <begin position="601"/>
        <end position="619"/>
    </location>
</feature>
<evidence type="ECO:0000313" key="17">
    <source>
        <dbReference type="Proteomes" id="UP000799423"/>
    </source>
</evidence>
<dbReference type="InterPro" id="IPR001841">
    <property type="entry name" value="Znf_RING"/>
</dbReference>
<dbReference type="Pfam" id="PF17123">
    <property type="entry name" value="zf-RING_11"/>
    <property type="match status" value="1"/>
</dbReference>
<evidence type="ECO:0000256" key="3">
    <source>
        <dbReference type="ARBA" id="ARBA00012483"/>
    </source>
</evidence>
<evidence type="ECO:0000256" key="6">
    <source>
        <dbReference type="ARBA" id="ARBA00022723"/>
    </source>
</evidence>
<accession>A0A6A7BNM6</accession>
<dbReference type="SUPFAM" id="SSF52025">
    <property type="entry name" value="PA domain"/>
    <property type="match status" value="1"/>
</dbReference>
<evidence type="ECO:0000256" key="2">
    <source>
        <dbReference type="ARBA" id="ARBA00004141"/>
    </source>
</evidence>
<dbReference type="EMBL" id="MU006288">
    <property type="protein sequence ID" value="KAF2857036.1"/>
    <property type="molecule type" value="Genomic_DNA"/>
</dbReference>
<dbReference type="GO" id="GO:0061630">
    <property type="term" value="F:ubiquitin protein ligase activity"/>
    <property type="evidence" value="ECO:0007669"/>
    <property type="project" value="UniProtKB-EC"/>
</dbReference>
<evidence type="ECO:0000256" key="14">
    <source>
        <dbReference type="SAM" id="Phobius"/>
    </source>
</evidence>
<keyword evidence="17" id="KW-1185">Reference proteome</keyword>
<keyword evidence="6" id="KW-0479">Metal-binding</keyword>
<feature type="compositionally biased region" description="Basic and acidic residues" evidence="13">
    <location>
        <begin position="631"/>
        <end position="640"/>
    </location>
</feature>
<feature type="domain" description="RING-type" evidence="15">
    <location>
        <begin position="657"/>
        <end position="685"/>
    </location>
</feature>
<dbReference type="Gene3D" id="3.50.30.30">
    <property type="match status" value="1"/>
</dbReference>
<evidence type="ECO:0000259" key="15">
    <source>
        <dbReference type="PROSITE" id="PS50089"/>
    </source>
</evidence>
<dbReference type="OrthoDB" id="5357315at2759"/>
<reference evidence="16" key="1">
    <citation type="submission" date="2020-01" db="EMBL/GenBank/DDBJ databases">
        <authorList>
            <consortium name="DOE Joint Genome Institute"/>
            <person name="Haridas S."/>
            <person name="Albert R."/>
            <person name="Binder M."/>
            <person name="Bloem J."/>
            <person name="Labutti K."/>
            <person name="Salamov A."/>
            <person name="Andreopoulos B."/>
            <person name="Baker S.E."/>
            <person name="Barry K."/>
            <person name="Bills G."/>
            <person name="Bluhm B.H."/>
            <person name="Cannon C."/>
            <person name="Castanera R."/>
            <person name="Culley D.E."/>
            <person name="Daum C."/>
            <person name="Ezra D."/>
            <person name="Gonzalez J.B."/>
            <person name="Henrissat B."/>
            <person name="Kuo A."/>
            <person name="Liang C."/>
            <person name="Lipzen A."/>
            <person name="Lutzoni F."/>
            <person name="Magnuson J."/>
            <person name="Mondo S."/>
            <person name="Nolan M."/>
            <person name="Ohm R."/>
            <person name="Pangilinan J."/>
            <person name="Park H.-J."/>
            <person name="Ramirez L."/>
            <person name="Alfaro M."/>
            <person name="Sun H."/>
            <person name="Tritt A."/>
            <person name="Yoshinaga Y."/>
            <person name="Zwiers L.-H."/>
            <person name="Turgeon B.G."/>
            <person name="Goodwin S.B."/>
            <person name="Spatafora J.W."/>
            <person name="Crous P.W."/>
            <person name="Grigoriev I.V."/>
        </authorList>
    </citation>
    <scope>NUCLEOTIDE SEQUENCE</scope>
    <source>
        <strain evidence="16">IPT5</strain>
    </source>
</reference>
<evidence type="ECO:0000256" key="12">
    <source>
        <dbReference type="PROSITE-ProRule" id="PRU00175"/>
    </source>
</evidence>
<name>A0A6A7BNM6_9PLEO</name>
<dbReference type="Pfam" id="PF02225">
    <property type="entry name" value="PA"/>
    <property type="match status" value="1"/>
</dbReference>
<evidence type="ECO:0000256" key="11">
    <source>
        <dbReference type="ARBA" id="ARBA00023136"/>
    </source>
</evidence>
<evidence type="ECO:0000256" key="13">
    <source>
        <dbReference type="SAM" id="MobiDB-lite"/>
    </source>
</evidence>
<keyword evidence="9" id="KW-0862">Zinc</keyword>
<dbReference type="Gene3D" id="3.30.40.10">
    <property type="entry name" value="Zinc/RING finger domain, C3HC4 (zinc finger)"/>
    <property type="match status" value="1"/>
</dbReference>
<dbReference type="InterPro" id="IPR046450">
    <property type="entry name" value="PA_dom_sf"/>
</dbReference>
<keyword evidence="10 14" id="KW-1133">Transmembrane helix</keyword>
<dbReference type="GO" id="GO:0016567">
    <property type="term" value="P:protein ubiquitination"/>
    <property type="evidence" value="ECO:0007669"/>
    <property type="project" value="TreeGrafter"/>
</dbReference>
<comment type="catalytic activity">
    <reaction evidence="1">
        <text>S-ubiquitinyl-[E2 ubiquitin-conjugating enzyme]-L-cysteine + [acceptor protein]-L-lysine = [E2 ubiquitin-conjugating enzyme]-L-cysteine + N(6)-ubiquitinyl-[acceptor protein]-L-lysine.</text>
        <dbReference type="EC" id="2.3.2.27"/>
    </reaction>
</comment>
<keyword evidence="8" id="KW-0833">Ubl conjugation pathway</keyword>
<dbReference type="SUPFAM" id="SSF57850">
    <property type="entry name" value="RING/U-box"/>
    <property type="match status" value="1"/>
</dbReference>
<keyword evidence="5 14" id="KW-0812">Transmembrane</keyword>
<evidence type="ECO:0000256" key="1">
    <source>
        <dbReference type="ARBA" id="ARBA00000900"/>
    </source>
</evidence>
<evidence type="ECO:0000256" key="5">
    <source>
        <dbReference type="ARBA" id="ARBA00022692"/>
    </source>
</evidence>
<sequence length="689" mass="73742">MRPLRLLLAVSTSLIAVTLLGYAALGSPHNQEAKQASDSQGNIKALFSFTSPGSLFPPSAIISLTDDNSTFFLARPAAFGPLLPKDGLSSPLWIGSGFGDDTLGWAGELGCGDVPGWDHGSEALLASSRTWPRAGSNAARATLEQDGATAGSPSVATAGASLVALDDSTDEHYIAASTTFKSEPVHADIQSIQESAEIAGKVVLLKRGGCGFLAKVQWAQRRGGVAVIVGDDVRGGALVRMYAKGDTSNITIPSLFTSHTTAHLLSSLLPSQRMLRNPAPGNTAYSGPIHNHLGLDQIQGDEAQGDRKSRATLLHAKPKSSISTSRFTSEGVTSATKTFQNDSDTEGLLVSLLSALGFRNSQGKLPKAGSRRIPSSGDLDWTVAGDWNHDEDSMIKSVVPTATSSKTSDGFIIGQQDWRDPDLLPSPTTIDAPGLVMGSAPARLQTSANVLPGSGEYIRDDPKRPKSSWWKRWSSHRESIRRDQSSVGAEVRSVTSISGADLQLDTTSSHVTVSHEGLWVTLTPTSVSTSPFFDTLLVLVVSPLVTLTVVYALLLLRSRIRRRRWRAPKSVVERLPVRTYQTISEPSSSPTPGASSPTTPLLQRSTEQMSRSGSHSTSELPGALPPVQHTSPERAEEKRETGLAAWRRRYGGRQRECVVCLEEYEDGVSQVMSLPCGHEFHADCMPKKE</sequence>
<feature type="transmembrane region" description="Helical" evidence="14">
    <location>
        <begin position="536"/>
        <end position="556"/>
    </location>
</feature>